<dbReference type="InterPro" id="IPR043128">
    <property type="entry name" value="Rev_trsase/Diguanyl_cyclase"/>
</dbReference>
<dbReference type="SUPFAM" id="SSF56672">
    <property type="entry name" value="DNA/RNA polymerases"/>
    <property type="match status" value="1"/>
</dbReference>
<dbReference type="InterPro" id="IPR000477">
    <property type="entry name" value="RT_dom"/>
</dbReference>
<dbReference type="PANTHER" id="PTHR47027">
    <property type="entry name" value="REVERSE TRANSCRIPTASE DOMAIN-CONTAINING PROTEIN"/>
    <property type="match status" value="1"/>
</dbReference>
<comment type="caution">
    <text evidence="2">The sequence shown here is derived from an EMBL/GenBank/DDBJ whole genome shotgun (WGS) entry which is preliminary data.</text>
</comment>
<dbReference type="AlphaFoldDB" id="A0AA88IU83"/>
<dbReference type="Pfam" id="PF00078">
    <property type="entry name" value="RVT_1"/>
    <property type="match status" value="1"/>
</dbReference>
<accession>A0AA88IU83</accession>
<dbReference type="EMBL" id="JAVRJZ010000001">
    <property type="protein sequence ID" value="KAK2726842.1"/>
    <property type="molecule type" value="Genomic_DNA"/>
</dbReference>
<dbReference type="Proteomes" id="UP001187531">
    <property type="component" value="Unassembled WGS sequence"/>
</dbReference>
<reference evidence="2" key="1">
    <citation type="submission" date="2023-07" db="EMBL/GenBank/DDBJ databases">
        <title>Chromosome-level genome assembly of Artemia franciscana.</title>
        <authorList>
            <person name="Jo E."/>
        </authorList>
    </citation>
    <scope>NUCLEOTIDE SEQUENCE</scope>
    <source>
        <tissue evidence="2">Whole body</tissue>
    </source>
</reference>
<evidence type="ECO:0000259" key="1">
    <source>
        <dbReference type="PROSITE" id="PS50878"/>
    </source>
</evidence>
<sequence>MTKRLTKCLPRKLKILLKRILAKADSLELSVHICSVDISAAFDSVIQSAVFQTLLDAGVNTHIVAMLSFWYSNNYIRVKLGLEKLSEPVKLKRGLRQGSVLSPILFNTLTSKVTKQISGRLRFDTCDLSLISYADDLIMLSYSLSVLKYNLDKLVSGYSAIGLQVNGQKTEFLVFSSAKQEAPVPTVSVDGAIIAPSSSLKYLGLPYGRDKKTTRTLP</sequence>
<dbReference type="PROSITE" id="PS50878">
    <property type="entry name" value="RT_POL"/>
    <property type="match status" value="1"/>
</dbReference>
<keyword evidence="3" id="KW-1185">Reference proteome</keyword>
<dbReference type="Gene3D" id="3.30.70.270">
    <property type="match status" value="1"/>
</dbReference>
<feature type="domain" description="Reverse transcriptase" evidence="1">
    <location>
        <begin position="1"/>
        <end position="207"/>
    </location>
</feature>
<proteinExistence type="predicted"/>
<organism evidence="2 3">
    <name type="scientific">Artemia franciscana</name>
    <name type="common">Brine shrimp</name>
    <name type="synonym">Artemia sanfranciscana</name>
    <dbReference type="NCBI Taxonomy" id="6661"/>
    <lineage>
        <taxon>Eukaryota</taxon>
        <taxon>Metazoa</taxon>
        <taxon>Ecdysozoa</taxon>
        <taxon>Arthropoda</taxon>
        <taxon>Crustacea</taxon>
        <taxon>Branchiopoda</taxon>
        <taxon>Anostraca</taxon>
        <taxon>Artemiidae</taxon>
        <taxon>Artemia</taxon>
    </lineage>
</organism>
<dbReference type="InterPro" id="IPR043502">
    <property type="entry name" value="DNA/RNA_pol_sf"/>
</dbReference>
<dbReference type="GO" id="GO:0071897">
    <property type="term" value="P:DNA biosynthetic process"/>
    <property type="evidence" value="ECO:0007669"/>
    <property type="project" value="UniProtKB-ARBA"/>
</dbReference>
<evidence type="ECO:0000313" key="2">
    <source>
        <dbReference type="EMBL" id="KAK2726842.1"/>
    </source>
</evidence>
<gene>
    <name evidence="2" type="ORF">QYM36_007626</name>
</gene>
<protein>
    <recommendedName>
        <fullName evidence="1">Reverse transcriptase domain-containing protein</fullName>
    </recommendedName>
</protein>
<dbReference type="PANTHER" id="PTHR47027:SF20">
    <property type="entry name" value="REVERSE TRANSCRIPTASE-LIKE PROTEIN WITH RNA-DIRECTED DNA POLYMERASE DOMAIN"/>
    <property type="match status" value="1"/>
</dbReference>
<evidence type="ECO:0000313" key="3">
    <source>
        <dbReference type="Proteomes" id="UP001187531"/>
    </source>
</evidence>
<name>A0AA88IU83_ARTSF</name>